<gene>
    <name evidence="1" type="ORF">S12H4_19057</name>
</gene>
<evidence type="ECO:0000313" key="1">
    <source>
        <dbReference type="EMBL" id="GAI81015.1"/>
    </source>
</evidence>
<comment type="caution">
    <text evidence="1">The sequence shown here is derived from an EMBL/GenBank/DDBJ whole genome shotgun (WGS) entry which is preliminary data.</text>
</comment>
<dbReference type="EMBL" id="BARW01009482">
    <property type="protein sequence ID" value="GAI81015.1"/>
    <property type="molecule type" value="Genomic_DNA"/>
</dbReference>
<dbReference type="AlphaFoldDB" id="X1T094"/>
<accession>X1T094</accession>
<reference evidence="1" key="1">
    <citation type="journal article" date="2014" name="Front. Microbiol.">
        <title>High frequency of phylogenetically diverse reductive dehalogenase-homologous genes in deep subseafloor sedimentary metagenomes.</title>
        <authorList>
            <person name="Kawai M."/>
            <person name="Futagami T."/>
            <person name="Toyoda A."/>
            <person name="Takaki Y."/>
            <person name="Nishi S."/>
            <person name="Hori S."/>
            <person name="Arai W."/>
            <person name="Tsubouchi T."/>
            <person name="Morono Y."/>
            <person name="Uchiyama I."/>
            <person name="Ito T."/>
            <person name="Fujiyama A."/>
            <person name="Inagaki F."/>
            <person name="Takami H."/>
        </authorList>
    </citation>
    <scope>NUCLEOTIDE SEQUENCE</scope>
    <source>
        <strain evidence="1">Expedition CK06-06</strain>
    </source>
</reference>
<protein>
    <submittedName>
        <fullName evidence="1">Uncharacterized protein</fullName>
    </submittedName>
</protein>
<proteinExistence type="predicted"/>
<sequence length="94" mass="10785">MVDQLFYRGTYSYRQALLSFNSKMGNIINLNELADEMLPTIVKALRIPQAKLLFEDISSGDFTTRFTYPKIKGKSSDEPRFNYDNPIVAGQAHY</sequence>
<organism evidence="1">
    <name type="scientific">marine sediment metagenome</name>
    <dbReference type="NCBI Taxonomy" id="412755"/>
    <lineage>
        <taxon>unclassified sequences</taxon>
        <taxon>metagenomes</taxon>
        <taxon>ecological metagenomes</taxon>
    </lineage>
</organism>
<name>X1T094_9ZZZZ</name>